<organism evidence="2 3">
    <name type="scientific">Burkholderia metallica</name>
    <dbReference type="NCBI Taxonomy" id="488729"/>
    <lineage>
        <taxon>Bacteria</taxon>
        <taxon>Pseudomonadati</taxon>
        <taxon>Pseudomonadota</taxon>
        <taxon>Betaproteobacteria</taxon>
        <taxon>Burkholderiales</taxon>
        <taxon>Burkholderiaceae</taxon>
        <taxon>Burkholderia</taxon>
        <taxon>Burkholderia cepacia complex</taxon>
    </lineage>
</organism>
<evidence type="ECO:0000256" key="1">
    <source>
        <dbReference type="SAM" id="Phobius"/>
    </source>
</evidence>
<protein>
    <recommendedName>
        <fullName evidence="4">Type VI secretion protein</fullName>
    </recommendedName>
</protein>
<proteinExistence type="predicted"/>
<reference evidence="2" key="1">
    <citation type="submission" date="2023-07" db="EMBL/GenBank/DDBJ databases">
        <title>A collection of bacterial strains from the Burkholderia cepacia Research Laboratory and Repository.</title>
        <authorList>
            <person name="Lipuma J."/>
            <person name="Spilker T."/>
            <person name="Caverly L."/>
        </authorList>
    </citation>
    <scope>NUCLEOTIDE SEQUENCE</scope>
    <source>
        <strain evidence="2">AU42020</strain>
    </source>
</reference>
<dbReference type="Proteomes" id="UP001171606">
    <property type="component" value="Unassembled WGS sequence"/>
</dbReference>
<feature type="transmembrane region" description="Helical" evidence="1">
    <location>
        <begin position="21"/>
        <end position="43"/>
    </location>
</feature>
<comment type="caution">
    <text evidence="2">The sequence shown here is derived from an EMBL/GenBank/DDBJ whole genome shotgun (WGS) entry which is preliminary data.</text>
</comment>
<evidence type="ECO:0008006" key="4">
    <source>
        <dbReference type="Google" id="ProtNLM"/>
    </source>
</evidence>
<sequence length="469" mass="51638">MSMNWHVPDVAEYQYGKPPSIWWYVVAFVVIQGGGIVVTVLNWEQGKPMISGAFFGRAVLVPLLLWGGVSAWIYNRYEDWVARVDWWNYLCRLHRARRREWARAHVAILGSVVLTPEPDLAERLLGLEGRAPMNPGKIMALPQMAVSAGVSRMAQAIEQLIKPFTVHISNVADIHLVDVILHSDDRHHETELREVWRKLGLSDLACLQWAPCDAKVDQMERWFDPGLRSSFRLVLGCQLHAEGKEPSCSEIAVAMLLAPSSVVAAFNGKLKPQACLFRPISTPSDSVPDALERLLSAEQTTRARIRHGWSSGLSRQSRHATSGAIKDAGLNLVEHDLDGAIGEPGPVSAWLLQALAAQMVEHGQGAQLVASPQGQDVTLNLVGTRHTPVQRVDEASGSVVDVSVFIGLTCGLAMSMFLFDTVGASDAWFLGAIAAYALMALLVIVGCWARRHVVEDDFNDRLRRSTELT</sequence>
<feature type="transmembrane region" description="Helical" evidence="1">
    <location>
        <begin position="428"/>
        <end position="449"/>
    </location>
</feature>
<dbReference type="EMBL" id="JAUJSQ010000005">
    <property type="protein sequence ID" value="MDN7932820.1"/>
    <property type="molecule type" value="Genomic_DNA"/>
</dbReference>
<evidence type="ECO:0000313" key="2">
    <source>
        <dbReference type="EMBL" id="MDN7932820.1"/>
    </source>
</evidence>
<name>A0ABT8PCI5_9BURK</name>
<dbReference type="RefSeq" id="WP_226243580.1">
    <property type="nucleotide sequence ID" value="NZ_JAIZQJ010000013.1"/>
</dbReference>
<keyword evidence="3" id="KW-1185">Reference proteome</keyword>
<keyword evidence="1" id="KW-0472">Membrane</keyword>
<feature type="transmembrane region" description="Helical" evidence="1">
    <location>
        <begin position="399"/>
        <end position="422"/>
    </location>
</feature>
<feature type="transmembrane region" description="Helical" evidence="1">
    <location>
        <begin position="49"/>
        <end position="74"/>
    </location>
</feature>
<accession>A0ABT8PCI5</accession>
<keyword evidence="1" id="KW-1133">Transmembrane helix</keyword>
<evidence type="ECO:0000313" key="3">
    <source>
        <dbReference type="Proteomes" id="UP001171606"/>
    </source>
</evidence>
<keyword evidence="1" id="KW-0812">Transmembrane</keyword>
<gene>
    <name evidence="2" type="ORF">QZM52_16135</name>
</gene>